<comment type="caution">
    <text evidence="1">The sequence shown here is derived from an EMBL/GenBank/DDBJ whole genome shotgun (WGS) entry which is preliminary data.</text>
</comment>
<name>A0A438CPU3_VITVI</name>
<evidence type="ECO:0000313" key="1">
    <source>
        <dbReference type="EMBL" id="RVW25231.1"/>
    </source>
</evidence>
<dbReference type="AlphaFoldDB" id="A0A438CPU3"/>
<protein>
    <submittedName>
        <fullName evidence="1">Uncharacterized protein</fullName>
    </submittedName>
</protein>
<dbReference type="Proteomes" id="UP000288805">
    <property type="component" value="Unassembled WGS sequence"/>
</dbReference>
<dbReference type="EMBL" id="QGNW01002114">
    <property type="protein sequence ID" value="RVW25231.1"/>
    <property type="molecule type" value="Genomic_DNA"/>
</dbReference>
<reference evidence="1 2" key="1">
    <citation type="journal article" date="2018" name="PLoS Genet.">
        <title>Population sequencing reveals clonal diversity and ancestral inbreeding in the grapevine cultivar Chardonnay.</title>
        <authorList>
            <person name="Roach M.J."/>
            <person name="Johnson D.L."/>
            <person name="Bohlmann J."/>
            <person name="van Vuuren H.J."/>
            <person name="Jones S.J."/>
            <person name="Pretorius I.S."/>
            <person name="Schmidt S.A."/>
            <person name="Borneman A.R."/>
        </authorList>
    </citation>
    <scope>NUCLEOTIDE SEQUENCE [LARGE SCALE GENOMIC DNA]</scope>
    <source>
        <strain evidence="2">cv. Chardonnay</strain>
        <tissue evidence="1">Leaf</tissue>
    </source>
</reference>
<sequence length="43" mass="4902">MWLKRALNWKLIDAIKYESIVKTILGVLLLNAVLTGRVSFNLS</sequence>
<proteinExistence type="predicted"/>
<gene>
    <name evidence="1" type="ORF">CK203_113909</name>
</gene>
<organism evidence="1 2">
    <name type="scientific">Vitis vinifera</name>
    <name type="common">Grape</name>
    <dbReference type="NCBI Taxonomy" id="29760"/>
    <lineage>
        <taxon>Eukaryota</taxon>
        <taxon>Viridiplantae</taxon>
        <taxon>Streptophyta</taxon>
        <taxon>Embryophyta</taxon>
        <taxon>Tracheophyta</taxon>
        <taxon>Spermatophyta</taxon>
        <taxon>Magnoliopsida</taxon>
        <taxon>eudicotyledons</taxon>
        <taxon>Gunneridae</taxon>
        <taxon>Pentapetalae</taxon>
        <taxon>rosids</taxon>
        <taxon>Vitales</taxon>
        <taxon>Vitaceae</taxon>
        <taxon>Viteae</taxon>
        <taxon>Vitis</taxon>
    </lineage>
</organism>
<evidence type="ECO:0000313" key="2">
    <source>
        <dbReference type="Proteomes" id="UP000288805"/>
    </source>
</evidence>
<accession>A0A438CPU3</accession>